<name>A0A167GR56_9BURK</name>
<reference evidence="2 3" key="1">
    <citation type="submission" date="2016-02" db="EMBL/GenBank/DDBJ databases">
        <title>Draft genome sequence of Hydrogenophaga sp. LPB0072.</title>
        <authorList>
            <person name="Shin S.-K."/>
            <person name="Yi H."/>
        </authorList>
    </citation>
    <scope>NUCLEOTIDE SEQUENCE [LARGE SCALE GENOMIC DNA]</scope>
    <source>
        <strain evidence="2 3">LPB0072</strain>
    </source>
</reference>
<gene>
    <name evidence="1" type="ORF">LPB072_01315</name>
    <name evidence="2" type="ORF">LPB72_19580</name>
</gene>
<dbReference type="AlphaFoldDB" id="A0A167GR56"/>
<dbReference type="EMBL" id="LVWD01000037">
    <property type="protein sequence ID" value="OAD39788.1"/>
    <property type="molecule type" value="Genomic_DNA"/>
</dbReference>
<evidence type="ECO:0000313" key="2">
    <source>
        <dbReference type="EMBL" id="OAD39788.1"/>
    </source>
</evidence>
<dbReference type="Proteomes" id="UP000185680">
    <property type="component" value="Chromosome"/>
</dbReference>
<dbReference type="OrthoDB" id="8906706at2"/>
<evidence type="ECO:0000313" key="3">
    <source>
        <dbReference type="Proteomes" id="UP000185657"/>
    </source>
</evidence>
<proteinExistence type="predicted"/>
<reference evidence="1 4" key="2">
    <citation type="submission" date="2016-10" db="EMBL/GenBank/DDBJ databases">
        <title>Hydorgenophaga sp. LPB0072 isolated from gastropod.</title>
        <authorList>
            <person name="Kim E."/>
            <person name="Yi H."/>
        </authorList>
    </citation>
    <scope>NUCLEOTIDE SEQUENCE [LARGE SCALE GENOMIC DNA]</scope>
    <source>
        <strain evidence="1 4">LPB0072</strain>
    </source>
</reference>
<accession>A0A167GR56</accession>
<organism evidence="1 4">
    <name type="scientific">Hydrogenophaga crassostreae</name>
    <dbReference type="NCBI Taxonomy" id="1763535"/>
    <lineage>
        <taxon>Bacteria</taxon>
        <taxon>Pseudomonadati</taxon>
        <taxon>Pseudomonadota</taxon>
        <taxon>Betaproteobacteria</taxon>
        <taxon>Burkholderiales</taxon>
        <taxon>Comamonadaceae</taxon>
        <taxon>Hydrogenophaga</taxon>
    </lineage>
</organism>
<keyword evidence="3" id="KW-1185">Reference proteome</keyword>
<sequence>MFFKLPWFSKTKKVNYGDTQVMELDFLVDEFQEAMADIQDPVRTRLHAALISCQNPKDLWFLRGKLFNLISKYHCESVAHDRVSRLDQKLQFFVSHHPDHAPEELPSGPMALLH</sequence>
<dbReference type="EMBL" id="CP017476">
    <property type="protein sequence ID" value="AOW11695.1"/>
    <property type="molecule type" value="Genomic_DNA"/>
</dbReference>
<dbReference type="STRING" id="1763535.LPB072_01315"/>
<evidence type="ECO:0000313" key="1">
    <source>
        <dbReference type="EMBL" id="AOW11695.1"/>
    </source>
</evidence>
<dbReference type="RefSeq" id="WP_066095112.1">
    <property type="nucleotide sequence ID" value="NZ_CP017476.1"/>
</dbReference>
<protein>
    <submittedName>
        <fullName evidence="1">Uncharacterized protein</fullName>
    </submittedName>
</protein>
<evidence type="ECO:0000313" key="4">
    <source>
        <dbReference type="Proteomes" id="UP000185680"/>
    </source>
</evidence>
<dbReference type="KEGG" id="hyl:LPB072_01315"/>
<dbReference type="Proteomes" id="UP000185657">
    <property type="component" value="Unassembled WGS sequence"/>
</dbReference>